<evidence type="ECO:0008006" key="3">
    <source>
        <dbReference type="Google" id="ProtNLM"/>
    </source>
</evidence>
<dbReference type="Proteomes" id="UP000271624">
    <property type="component" value="Unassembled WGS sequence"/>
</dbReference>
<dbReference type="Gene3D" id="3.90.930.1">
    <property type="match status" value="1"/>
</dbReference>
<dbReference type="SUPFAM" id="SSF82185">
    <property type="entry name" value="Histone H3 K4-specific methyltransferase SET7/9 N-terminal domain"/>
    <property type="match status" value="1"/>
</dbReference>
<organism evidence="1 2">
    <name type="scientific">Dulcicalothrix desertica PCC 7102</name>
    <dbReference type="NCBI Taxonomy" id="232991"/>
    <lineage>
        <taxon>Bacteria</taxon>
        <taxon>Bacillati</taxon>
        <taxon>Cyanobacteriota</taxon>
        <taxon>Cyanophyceae</taxon>
        <taxon>Nostocales</taxon>
        <taxon>Calotrichaceae</taxon>
        <taxon>Dulcicalothrix</taxon>
    </lineage>
</organism>
<accession>A0A3S1B2W0</accession>
<dbReference type="OrthoDB" id="9808906at2"/>
<comment type="caution">
    <text evidence="1">The sequence shown here is derived from an EMBL/GenBank/DDBJ whole genome shotgun (WGS) entry which is preliminary data.</text>
</comment>
<reference evidence="1" key="2">
    <citation type="journal article" date="2019" name="Genome Biol. Evol.">
        <title>Day and night: Metabolic profiles and evolutionary relationships of six axenic non-marine cyanobacteria.</title>
        <authorList>
            <person name="Will S.E."/>
            <person name="Henke P."/>
            <person name="Boedeker C."/>
            <person name="Huang S."/>
            <person name="Brinkmann H."/>
            <person name="Rohde M."/>
            <person name="Jarek M."/>
            <person name="Friedl T."/>
            <person name="Seufert S."/>
            <person name="Schumacher M."/>
            <person name="Overmann J."/>
            <person name="Neumann-Schaal M."/>
            <person name="Petersen J."/>
        </authorList>
    </citation>
    <scope>NUCLEOTIDE SEQUENCE [LARGE SCALE GENOMIC DNA]</scope>
    <source>
        <strain evidence="1">PCC 7102</strain>
    </source>
</reference>
<dbReference type="RefSeq" id="WP_127083071.1">
    <property type="nucleotide sequence ID" value="NZ_RSCL01000012.1"/>
</dbReference>
<dbReference type="EMBL" id="RSCL01000012">
    <property type="protein sequence ID" value="RUT03785.1"/>
    <property type="molecule type" value="Genomic_DNA"/>
</dbReference>
<reference evidence="1" key="1">
    <citation type="submission" date="2018-12" db="EMBL/GenBank/DDBJ databases">
        <authorList>
            <person name="Will S."/>
            <person name="Neumann-Schaal M."/>
            <person name="Henke P."/>
        </authorList>
    </citation>
    <scope>NUCLEOTIDE SEQUENCE</scope>
    <source>
        <strain evidence="1">PCC 7102</strain>
    </source>
</reference>
<proteinExistence type="predicted"/>
<gene>
    <name evidence="1" type="ORF">DSM106972_046990</name>
</gene>
<evidence type="ECO:0000313" key="2">
    <source>
        <dbReference type="Proteomes" id="UP000271624"/>
    </source>
</evidence>
<protein>
    <recommendedName>
        <fullName evidence="3">Antitoxin YwqK</fullName>
    </recommendedName>
</protein>
<dbReference type="AlphaFoldDB" id="A0A3S1B2W0"/>
<name>A0A3S1B2W0_9CYAN</name>
<evidence type="ECO:0000313" key="1">
    <source>
        <dbReference type="EMBL" id="RUT03785.1"/>
    </source>
</evidence>
<keyword evidence="2" id="KW-1185">Reference proteome</keyword>
<dbReference type="Gene3D" id="2.20.110.10">
    <property type="entry name" value="Histone H3 K4-specific methyltransferase SET7/9 N-terminal domain"/>
    <property type="match status" value="1"/>
</dbReference>
<sequence length="215" mass="25567">MSRENLIPLDAIEEVIKYSINGEKESAHYYLDGEKIAYRAWHENQVCMEYSIKNGKMHGLFRTWHENGNLCELGFYIDGKEHGIIKQYDYDGNLIGSYEMLHGTGTDLWYSAKNVISEERHLKDGKRHGYERWWNGDNKTVGREQHFKDGIEHGIYREWNQKNVLRRGFPQYFLNGQKVNKKQYLNACTQDNYLPKFREVDNHNYRELPSNHLKT</sequence>